<dbReference type="RefSeq" id="XP_004988153.1">
    <property type="nucleotide sequence ID" value="XM_004988096.1"/>
</dbReference>
<dbReference type="GO" id="GO:0005737">
    <property type="term" value="C:cytoplasm"/>
    <property type="evidence" value="ECO:0007669"/>
    <property type="project" value="TreeGrafter"/>
</dbReference>
<dbReference type="InterPro" id="IPR036860">
    <property type="entry name" value="SH2_dom_sf"/>
</dbReference>
<feature type="region of interest" description="Disordered" evidence="3">
    <location>
        <begin position="62"/>
        <end position="108"/>
    </location>
</feature>
<feature type="domain" description="SH2" evidence="4">
    <location>
        <begin position="118"/>
        <end position="221"/>
    </location>
</feature>
<organism evidence="6">
    <name type="scientific">Salpingoeca rosetta (strain ATCC 50818 / BSB-021)</name>
    <dbReference type="NCBI Taxonomy" id="946362"/>
    <lineage>
        <taxon>Eukaryota</taxon>
        <taxon>Choanoflagellata</taxon>
        <taxon>Craspedida</taxon>
        <taxon>Salpingoecidae</taxon>
        <taxon>Salpingoeca</taxon>
    </lineage>
</organism>
<gene>
    <name evidence="5" type="ORF">PTSG_10618</name>
</gene>
<dbReference type="Gene3D" id="3.30.505.10">
    <property type="entry name" value="SH2 domain"/>
    <property type="match status" value="1"/>
</dbReference>
<accession>F2URV8</accession>
<dbReference type="PROSITE" id="PS50001">
    <property type="entry name" value="SH2"/>
    <property type="match status" value="1"/>
</dbReference>
<feature type="region of interest" description="Disordered" evidence="3">
    <location>
        <begin position="283"/>
        <end position="352"/>
    </location>
</feature>
<feature type="compositionally biased region" description="Basic residues" evidence="3">
    <location>
        <begin position="304"/>
        <end position="316"/>
    </location>
</feature>
<feature type="compositionally biased region" description="Basic and acidic residues" evidence="3">
    <location>
        <begin position="293"/>
        <end position="303"/>
    </location>
</feature>
<feature type="compositionally biased region" description="Polar residues" evidence="3">
    <location>
        <begin position="74"/>
        <end position="83"/>
    </location>
</feature>
<reference evidence="5" key="1">
    <citation type="submission" date="2009-08" db="EMBL/GenBank/DDBJ databases">
        <title>Annotation of Salpingoeca rosetta.</title>
        <authorList>
            <consortium name="The Broad Institute Genome Sequencing Platform"/>
            <person name="Russ C."/>
            <person name="Cuomo C."/>
            <person name="Burger G."/>
            <person name="Gray M.W."/>
            <person name="Holland P.W.H."/>
            <person name="King N."/>
            <person name="Lang F.B.F."/>
            <person name="Roger A.J."/>
            <person name="Ruiz-Trillo I."/>
            <person name="Young S.K."/>
            <person name="Zeng Q."/>
            <person name="Gargeya S."/>
            <person name="Alvarado L."/>
            <person name="Berlin A."/>
            <person name="Chapman S.B."/>
            <person name="Chen Z."/>
            <person name="Freedman E."/>
            <person name="Gellesch M."/>
            <person name="Goldberg J."/>
            <person name="Griggs A."/>
            <person name="Gujja S."/>
            <person name="Heilman E."/>
            <person name="Heiman D."/>
            <person name="Howarth C."/>
            <person name="Mehta T."/>
            <person name="Neiman D."/>
            <person name="Pearson M."/>
            <person name="Roberts A."/>
            <person name="Saif S."/>
            <person name="Shea T."/>
            <person name="Shenoy N."/>
            <person name="Sisk P."/>
            <person name="Stolte C."/>
            <person name="Sykes S."/>
            <person name="White J."/>
            <person name="Yandava C."/>
            <person name="Haas B."/>
            <person name="Nusbaum C."/>
            <person name="Birren B."/>
        </authorList>
    </citation>
    <scope>NUCLEOTIDE SEQUENCE [LARGE SCALE GENOMIC DNA]</scope>
    <source>
        <strain evidence="5">ATCC 50818</strain>
    </source>
</reference>
<protein>
    <recommendedName>
        <fullName evidence="4">SH2 domain-containing protein</fullName>
    </recommendedName>
</protein>
<keyword evidence="6" id="KW-1185">Reference proteome</keyword>
<dbReference type="GO" id="GO:0016477">
    <property type="term" value="P:cell migration"/>
    <property type="evidence" value="ECO:0007669"/>
    <property type="project" value="TreeGrafter"/>
</dbReference>
<dbReference type="SMART" id="SM00252">
    <property type="entry name" value="SH2"/>
    <property type="match status" value="1"/>
</dbReference>
<dbReference type="OrthoDB" id="6273691at2759"/>
<name>F2URV8_SALR5</name>
<feature type="compositionally biased region" description="Basic residues" evidence="3">
    <location>
        <begin position="98"/>
        <end position="108"/>
    </location>
</feature>
<dbReference type="EMBL" id="GL832992">
    <property type="protein sequence ID" value="EGD80363.1"/>
    <property type="molecule type" value="Genomic_DNA"/>
</dbReference>
<evidence type="ECO:0000259" key="4">
    <source>
        <dbReference type="PROSITE" id="PS50001"/>
    </source>
</evidence>
<dbReference type="Proteomes" id="UP000007799">
    <property type="component" value="Unassembled WGS sequence"/>
</dbReference>
<sequence length="446" mass="48412">MPRAVCVACDQLSPDSVFCGYCKEFYCTTCLANDQDPHDAGQHMPAVAFPVHLPTSNAALRDGRRARQPPQAISYPTNHYMDTSTKDLDTLPAPPLVRRQKRPPPLPRRRKYSPLGVWYAPSVSKMEASAILRHTPPGHFLVRNDERVPGAFVLCVALDQSTAHIRIHTMRLKCVRKTVTLFVVASDLAFESLSDLLRFFQRTPLHRIDPTLQGVQLTQGCGTADFQVDGLQACMTLNAGVNAEHLPERHVSFSLPSGRQGCTLSDAPANSSCEGDTMTATTASISTSSGVGERAREPADATAKRNHAFNRVHTRGSTRSDDERDEDAWGRGWHRTATGSSTDASMEDSGNDAELPFKMLHTHAHAQRTAAHTDTQRGGGGSGFGVYGAHIVHGQYGVQATSEAGCEGEVANGHDDDDDEEEEDDLLAAAFGIGGFMPEQAQQLQL</sequence>
<dbReference type="InParanoid" id="F2URV8"/>
<dbReference type="CDD" id="cd00173">
    <property type="entry name" value="SH2"/>
    <property type="match status" value="1"/>
</dbReference>
<proteinExistence type="predicted"/>
<evidence type="ECO:0000256" key="2">
    <source>
        <dbReference type="PROSITE-ProRule" id="PRU00191"/>
    </source>
</evidence>
<dbReference type="GO" id="GO:0030971">
    <property type="term" value="F:receptor tyrosine kinase binding"/>
    <property type="evidence" value="ECO:0007669"/>
    <property type="project" value="TreeGrafter"/>
</dbReference>
<dbReference type="GO" id="GO:0035591">
    <property type="term" value="F:signaling adaptor activity"/>
    <property type="evidence" value="ECO:0007669"/>
    <property type="project" value="TreeGrafter"/>
</dbReference>
<dbReference type="SUPFAM" id="SSF55550">
    <property type="entry name" value="SH2 domain"/>
    <property type="match status" value="1"/>
</dbReference>
<dbReference type="AlphaFoldDB" id="F2URV8"/>
<dbReference type="Pfam" id="PF00017">
    <property type="entry name" value="SH2"/>
    <property type="match status" value="1"/>
</dbReference>
<keyword evidence="1 2" id="KW-0727">SH2 domain</keyword>
<evidence type="ECO:0000256" key="1">
    <source>
        <dbReference type="ARBA" id="ARBA00022999"/>
    </source>
</evidence>
<dbReference type="PANTHER" id="PTHR19969">
    <property type="entry name" value="SH2-SH3 ADAPTOR PROTEIN-RELATED"/>
    <property type="match status" value="1"/>
</dbReference>
<evidence type="ECO:0000256" key="3">
    <source>
        <dbReference type="SAM" id="MobiDB-lite"/>
    </source>
</evidence>
<evidence type="ECO:0000313" key="6">
    <source>
        <dbReference type="Proteomes" id="UP000007799"/>
    </source>
</evidence>
<dbReference type="GeneID" id="16068679"/>
<dbReference type="InterPro" id="IPR051184">
    <property type="entry name" value="Tyrosine-phos_adapter"/>
</dbReference>
<dbReference type="GO" id="GO:0007167">
    <property type="term" value="P:enzyme-linked receptor protein signaling pathway"/>
    <property type="evidence" value="ECO:0007669"/>
    <property type="project" value="TreeGrafter"/>
</dbReference>
<dbReference type="PRINTS" id="PR00401">
    <property type="entry name" value="SH2DOMAIN"/>
</dbReference>
<dbReference type="KEGG" id="sre:PTSG_10618"/>
<dbReference type="InterPro" id="IPR000980">
    <property type="entry name" value="SH2"/>
</dbReference>
<evidence type="ECO:0000313" key="5">
    <source>
        <dbReference type="EMBL" id="EGD80363.1"/>
    </source>
</evidence>
<dbReference type="PANTHER" id="PTHR19969:SF5">
    <property type="entry name" value="CRK-LIKE PROTEIN"/>
    <property type="match status" value="1"/>
</dbReference>